<comment type="caution">
    <text evidence="3">The sequence shown here is derived from an EMBL/GenBank/DDBJ whole genome shotgun (WGS) entry which is preliminary data.</text>
</comment>
<proteinExistence type="predicted"/>
<gene>
    <name evidence="3" type="ORF">ACFQ16_26385</name>
</gene>
<dbReference type="PANTHER" id="PTHR38441">
    <property type="entry name" value="INTEGRAL MEMBRANE PROTEIN-RELATED"/>
    <property type="match status" value="1"/>
</dbReference>
<feature type="transmembrane region" description="Helical" evidence="2">
    <location>
        <begin position="57"/>
        <end position="79"/>
    </location>
</feature>
<evidence type="ECO:0000313" key="3">
    <source>
        <dbReference type="EMBL" id="MFD0923287.1"/>
    </source>
</evidence>
<dbReference type="RefSeq" id="WP_345601255.1">
    <property type="nucleotide sequence ID" value="NZ_BAABLT010000031.1"/>
</dbReference>
<keyword evidence="2" id="KW-0472">Membrane</keyword>
<dbReference type="EMBL" id="JBHTIW010000031">
    <property type="protein sequence ID" value="MFD0923287.1"/>
    <property type="molecule type" value="Genomic_DNA"/>
</dbReference>
<organism evidence="3 4">
    <name type="scientific">Saccharopolyspora rosea</name>
    <dbReference type="NCBI Taxonomy" id="524884"/>
    <lineage>
        <taxon>Bacteria</taxon>
        <taxon>Bacillati</taxon>
        <taxon>Actinomycetota</taxon>
        <taxon>Actinomycetes</taxon>
        <taxon>Pseudonocardiales</taxon>
        <taxon>Pseudonocardiaceae</taxon>
        <taxon>Saccharopolyspora</taxon>
    </lineage>
</organism>
<evidence type="ECO:0000313" key="4">
    <source>
        <dbReference type="Proteomes" id="UP001597018"/>
    </source>
</evidence>
<keyword evidence="2" id="KW-1133">Transmembrane helix</keyword>
<protein>
    <submittedName>
        <fullName evidence="3">DUF485 domain-containing protein</fullName>
    </submittedName>
</protein>
<dbReference type="PANTHER" id="PTHR38441:SF1">
    <property type="entry name" value="MEMBRANE PROTEIN"/>
    <property type="match status" value="1"/>
</dbReference>
<dbReference type="InterPro" id="IPR007436">
    <property type="entry name" value="DUF485"/>
</dbReference>
<accession>A0ABW3FZH3</accession>
<dbReference type="Pfam" id="PF04341">
    <property type="entry name" value="DUF485"/>
    <property type="match status" value="1"/>
</dbReference>
<feature type="compositionally biased region" description="Basic and acidic residues" evidence="1">
    <location>
        <begin position="17"/>
        <end position="27"/>
    </location>
</feature>
<sequence length="137" mass="15309">MRNATRPRSAHPPAGAHVDRFGGIDEAAPRPRACEPDYSAIAESAEFLDLRARLRRFVFPMSAVFLIWYLGYVIAAAYLPEFMGIRLVGEINVGLLMGVGQFASTILITALYLRFASRQIDPRVFELHREATGEEPE</sequence>
<evidence type="ECO:0000256" key="1">
    <source>
        <dbReference type="SAM" id="MobiDB-lite"/>
    </source>
</evidence>
<feature type="region of interest" description="Disordered" evidence="1">
    <location>
        <begin position="1"/>
        <end position="27"/>
    </location>
</feature>
<keyword evidence="4" id="KW-1185">Reference proteome</keyword>
<feature type="transmembrane region" description="Helical" evidence="2">
    <location>
        <begin position="91"/>
        <end position="113"/>
    </location>
</feature>
<dbReference type="Proteomes" id="UP001597018">
    <property type="component" value="Unassembled WGS sequence"/>
</dbReference>
<keyword evidence="2" id="KW-0812">Transmembrane</keyword>
<reference evidence="4" key="1">
    <citation type="journal article" date="2019" name="Int. J. Syst. Evol. Microbiol.">
        <title>The Global Catalogue of Microorganisms (GCM) 10K type strain sequencing project: providing services to taxonomists for standard genome sequencing and annotation.</title>
        <authorList>
            <consortium name="The Broad Institute Genomics Platform"/>
            <consortium name="The Broad Institute Genome Sequencing Center for Infectious Disease"/>
            <person name="Wu L."/>
            <person name="Ma J."/>
        </authorList>
    </citation>
    <scope>NUCLEOTIDE SEQUENCE [LARGE SCALE GENOMIC DNA]</scope>
    <source>
        <strain evidence="4">CCUG 56401</strain>
    </source>
</reference>
<name>A0ABW3FZH3_9PSEU</name>
<evidence type="ECO:0000256" key="2">
    <source>
        <dbReference type="SAM" id="Phobius"/>
    </source>
</evidence>